<dbReference type="PANTHER" id="PTHR30572">
    <property type="entry name" value="MEMBRANE COMPONENT OF TRANSPORTER-RELATED"/>
    <property type="match status" value="1"/>
</dbReference>
<evidence type="ECO:0000256" key="4">
    <source>
        <dbReference type="ARBA" id="ARBA00022989"/>
    </source>
</evidence>
<feature type="transmembrane region" description="Helical" evidence="6">
    <location>
        <begin position="512"/>
        <end position="535"/>
    </location>
</feature>
<feature type="transmembrane region" description="Helical" evidence="6">
    <location>
        <begin position="111"/>
        <end position="131"/>
    </location>
</feature>
<keyword evidence="3 6" id="KW-0812">Transmembrane</keyword>
<keyword evidence="2" id="KW-1003">Cell membrane</keyword>
<keyword evidence="5 6" id="KW-0472">Membrane</keyword>
<accession>A0A5N1JE04</accession>
<dbReference type="AlphaFoldDB" id="A0A5N1JE04"/>
<feature type="domain" description="ABC3 transporter permease C-terminal" evidence="7">
    <location>
        <begin position="765"/>
        <end position="878"/>
    </location>
</feature>
<feature type="transmembrane region" description="Helical" evidence="6">
    <location>
        <begin position="417"/>
        <end position="442"/>
    </location>
</feature>
<dbReference type="EMBL" id="VTWS01000005">
    <property type="protein sequence ID" value="KAA9349954.1"/>
    <property type="molecule type" value="Genomic_DNA"/>
</dbReference>
<dbReference type="GO" id="GO:0022857">
    <property type="term" value="F:transmembrane transporter activity"/>
    <property type="evidence" value="ECO:0007669"/>
    <property type="project" value="TreeGrafter"/>
</dbReference>
<feature type="transmembrane region" description="Helical" evidence="6">
    <location>
        <begin position="848"/>
        <end position="875"/>
    </location>
</feature>
<feature type="domain" description="MacB-like periplasmic core" evidence="8">
    <location>
        <begin position="110"/>
        <end position="320"/>
    </location>
</feature>
<dbReference type="InterPro" id="IPR050250">
    <property type="entry name" value="Macrolide_Exporter_MacB"/>
</dbReference>
<sequence>MKPIKRPDHPNRNVGPPPRWATTLLGWLGDPNTVEEVQGDLLELYAYWVKTVGERKARWRYTLSILKLLRPLAKRKPSNDYSQPFFLSPAMIRNYFKIAIRNLFKQKVYSAFNLVGLALGISCGLLLTLHIKEELSYEKGFPNHDRIYRVVSTEWSKSSPPLAGEMKPFFPDIEHITRFASRGTQVVNSEFNEQGESTGFYADSSAVPVFSLKRVAGDPVRALAERSSIVISRKMAEKFFGKRDPVGRKLIFDNKEELRVNAVIEELPENSHLKFDYLVSMPTFYKDVPENATNNKGWMFGWTYVLFRDKAGVAKAEKRLLDFFKQYYGGWPKDEMDGIMEFAKTVRFQPLTDIHLKSNLIQEMGPNSNILYIYVFLAVEILILVIACVNFINLFTTQALKRAKEVGMRKVLGARKMQVVGQFLGEAFILTILASLMAVFLYEIALPFYNDIAGKQVSGWEIARPENLIIIGLIVLFVGLLSGLFPSLFIARFEPITSLKADKLPKSSANALRKSLIVVQFVVSAFLIISTVLIYQQMNLLRNQQLGFDKEQVLVVKLYGKLKEKLLLNPDLFKNEIARNSAILAVGQSSNLIGDDLSVESVTPINPPAGKEYPSVKVTRVDADYLTVLNIKLKEGRNFSRQFNDSASFIINEKTAQILDLKNPVGAFVENKSMNLKGKIVGVIRDYNFASLHNQVEPLVLEYKPQWTGNLLVKIKPGNPQETIAFLKNTVENLAPNTLFSYSFLDERMAALYRKEDHMSTILNAFSGLAIVISCLGLFGVVAHESKIRTKEIGIRKVLGASVGSLVSLLSGSFLKLVIIGILIASPITWYATDQWLQGFAYKIDVHWWIFGLAGLVILAIALLTVSLVSIKAALMNPVKSLRSE</sequence>
<dbReference type="GO" id="GO:0005886">
    <property type="term" value="C:plasma membrane"/>
    <property type="evidence" value="ECO:0007669"/>
    <property type="project" value="UniProtKB-SubCell"/>
</dbReference>
<name>A0A5N1JE04_9BACT</name>
<evidence type="ECO:0000256" key="5">
    <source>
        <dbReference type="ARBA" id="ARBA00023136"/>
    </source>
</evidence>
<feature type="transmembrane region" description="Helical" evidence="6">
    <location>
        <begin position="468"/>
        <end position="491"/>
    </location>
</feature>
<evidence type="ECO:0000256" key="1">
    <source>
        <dbReference type="ARBA" id="ARBA00004651"/>
    </source>
</evidence>
<gene>
    <name evidence="9" type="ORF">F0P93_21170</name>
</gene>
<reference evidence="9 10" key="1">
    <citation type="submission" date="2019-09" db="EMBL/GenBank/DDBJ databases">
        <title>Genome Sequence of Larkinella sp MA1.</title>
        <authorList>
            <person name="Srinivasan S."/>
        </authorList>
    </citation>
    <scope>NUCLEOTIDE SEQUENCE [LARGE SCALE GENOMIC DNA]</scope>
    <source>
        <strain evidence="9 10">MA1</strain>
    </source>
</reference>
<dbReference type="Pfam" id="PF02687">
    <property type="entry name" value="FtsX"/>
    <property type="match status" value="2"/>
</dbReference>
<dbReference type="Pfam" id="PF12704">
    <property type="entry name" value="MacB_PCD"/>
    <property type="match status" value="2"/>
</dbReference>
<comment type="subcellular location">
    <subcellularLocation>
        <location evidence="1">Cell membrane</location>
        <topology evidence="1">Multi-pass membrane protein</topology>
    </subcellularLocation>
</comment>
<protein>
    <submittedName>
        <fullName evidence="9">FtsX-like permease family protein</fullName>
    </submittedName>
</protein>
<proteinExistence type="predicted"/>
<evidence type="ECO:0000256" key="3">
    <source>
        <dbReference type="ARBA" id="ARBA00022692"/>
    </source>
</evidence>
<dbReference type="NCBIfam" id="NF038404">
    <property type="entry name" value="perm_prefix_2"/>
    <property type="match status" value="1"/>
</dbReference>
<evidence type="ECO:0000256" key="6">
    <source>
        <dbReference type="SAM" id="Phobius"/>
    </source>
</evidence>
<feature type="domain" description="MacB-like periplasmic core" evidence="8">
    <location>
        <begin position="526"/>
        <end position="688"/>
    </location>
</feature>
<comment type="caution">
    <text evidence="9">The sequence shown here is derived from an EMBL/GenBank/DDBJ whole genome shotgun (WGS) entry which is preliminary data.</text>
</comment>
<feature type="transmembrane region" description="Helical" evidence="6">
    <location>
        <begin position="371"/>
        <end position="396"/>
    </location>
</feature>
<keyword evidence="4 6" id="KW-1133">Transmembrane helix</keyword>
<feature type="transmembrane region" description="Helical" evidence="6">
    <location>
        <begin position="803"/>
        <end position="828"/>
    </location>
</feature>
<evidence type="ECO:0000313" key="10">
    <source>
        <dbReference type="Proteomes" id="UP000326344"/>
    </source>
</evidence>
<dbReference type="Proteomes" id="UP000326344">
    <property type="component" value="Unassembled WGS sequence"/>
</dbReference>
<feature type="transmembrane region" description="Helical" evidence="6">
    <location>
        <begin position="762"/>
        <end position="782"/>
    </location>
</feature>
<evidence type="ECO:0000256" key="2">
    <source>
        <dbReference type="ARBA" id="ARBA00022475"/>
    </source>
</evidence>
<dbReference type="InterPro" id="IPR003838">
    <property type="entry name" value="ABC3_permease_C"/>
</dbReference>
<evidence type="ECO:0000313" key="9">
    <source>
        <dbReference type="EMBL" id="KAA9349954.1"/>
    </source>
</evidence>
<dbReference type="PANTHER" id="PTHR30572:SF18">
    <property type="entry name" value="ABC-TYPE MACROLIDE FAMILY EXPORT SYSTEM PERMEASE COMPONENT 2"/>
    <property type="match status" value="1"/>
</dbReference>
<dbReference type="InterPro" id="IPR025857">
    <property type="entry name" value="MacB_PCD"/>
</dbReference>
<dbReference type="RefSeq" id="WP_150879642.1">
    <property type="nucleotide sequence ID" value="NZ_VTWS01000005.1"/>
</dbReference>
<evidence type="ECO:0000259" key="7">
    <source>
        <dbReference type="Pfam" id="PF02687"/>
    </source>
</evidence>
<feature type="domain" description="ABC3 transporter permease C-terminal" evidence="7">
    <location>
        <begin position="381"/>
        <end position="495"/>
    </location>
</feature>
<organism evidence="9 10">
    <name type="scientific">Larkinella humicola</name>
    <dbReference type="NCBI Taxonomy" id="2607654"/>
    <lineage>
        <taxon>Bacteria</taxon>
        <taxon>Pseudomonadati</taxon>
        <taxon>Bacteroidota</taxon>
        <taxon>Cytophagia</taxon>
        <taxon>Cytophagales</taxon>
        <taxon>Spirosomataceae</taxon>
        <taxon>Larkinella</taxon>
    </lineage>
</organism>
<evidence type="ECO:0000259" key="8">
    <source>
        <dbReference type="Pfam" id="PF12704"/>
    </source>
</evidence>
<dbReference type="InterPro" id="IPR047699">
    <property type="entry name" value="Permease_put_prefix"/>
</dbReference>
<keyword evidence="10" id="KW-1185">Reference proteome</keyword>